<dbReference type="Proteomes" id="UP000376575">
    <property type="component" value="Unassembled WGS sequence"/>
</dbReference>
<proteinExistence type="predicted"/>
<dbReference type="InterPro" id="IPR006342">
    <property type="entry name" value="FkbM_mtfrase"/>
</dbReference>
<evidence type="ECO:0000313" key="2">
    <source>
        <dbReference type="EMBL" id="GEA27903.1"/>
    </source>
</evidence>
<dbReference type="GO" id="GO:0016197">
    <property type="term" value="P:endosomal transport"/>
    <property type="evidence" value="ECO:0007669"/>
    <property type="project" value="TreeGrafter"/>
</dbReference>
<dbReference type="Gene3D" id="3.40.50.150">
    <property type="entry name" value="Vaccinia Virus protein VP39"/>
    <property type="match status" value="1"/>
</dbReference>
<organism evidence="2 3">
    <name type="scientific">Microcystis aeruginosa NIES-4325</name>
    <dbReference type="NCBI Taxonomy" id="2569534"/>
    <lineage>
        <taxon>Bacteria</taxon>
        <taxon>Bacillati</taxon>
        <taxon>Cyanobacteriota</taxon>
        <taxon>Cyanophyceae</taxon>
        <taxon>Oscillatoriophycideae</taxon>
        <taxon>Chroococcales</taxon>
        <taxon>Microcystaceae</taxon>
        <taxon>Microcystis</taxon>
    </lineage>
</organism>
<dbReference type="RefSeq" id="WP_151696436.1">
    <property type="nucleotide sequence ID" value="NZ_BJKP01000022.1"/>
</dbReference>
<dbReference type="GO" id="GO:0006888">
    <property type="term" value="P:endoplasmic reticulum to Golgi vesicle-mediated transport"/>
    <property type="evidence" value="ECO:0007669"/>
    <property type="project" value="TreeGrafter"/>
</dbReference>
<reference evidence="2 3" key="1">
    <citation type="journal article" date="2019" name="FEMS Microbiol. Lett.">
        <title>A novel salt-tolerant genotype illuminates the sucrose gene evolution in freshwater bloom-forming cyanobacterium Microcystis aeruginosa.</title>
        <authorList>
            <person name="Tanabe Y."/>
            <person name="Yamaguchi H."/>
            <person name="Sano T."/>
            <person name="Kawachi M."/>
        </authorList>
    </citation>
    <scope>NUCLEOTIDE SEQUENCE [LARGE SCALE GENOMIC DNA]</scope>
    <source>
        <strain evidence="2 3">NIES-4325</strain>
    </source>
</reference>
<accession>A0A5J4FA65</accession>
<gene>
    <name evidence="2" type="ORF">MiAbW_02473</name>
</gene>
<dbReference type="InterPro" id="IPR029063">
    <property type="entry name" value="SAM-dependent_MTases_sf"/>
</dbReference>
<dbReference type="PANTHER" id="PTHR34009">
    <property type="entry name" value="PROTEIN STAR"/>
    <property type="match status" value="1"/>
</dbReference>
<sequence length="346" mass="40627">MFTSYAQNFEDVILNRIFKDKESGFYIDIGAHHPVYDSVTKAFYDRGWRGINVEPVRDFFELLQRDRPQDVNLNLAVGEQKTTLEFFELQGSGFSTLDRNIAIKLAAERQLALSCYEVSVTTLAEICQKYGSIAIDFLKIDVEGWEEQVIAGNDWDTFRPTVIIIEATIPNSTVRRETNIASFLEEKSYDLVYFDGLNDYYLAKESSQFRFHFQTPPNVFDNFSLFRIKDLTDQTILLNKSIQERDREITILNQCLEDERFESQRLSRALKKLKLFKDEQVKYYQIKESELQILISQLNHKILDLEALKTDLYQAQEKILAMESSKFWKLRSFWFRLRKRLGISGD</sequence>
<dbReference type="AlphaFoldDB" id="A0A5J4FA65"/>
<dbReference type="NCBIfam" id="TIGR01444">
    <property type="entry name" value="fkbM_fam"/>
    <property type="match status" value="1"/>
</dbReference>
<evidence type="ECO:0000259" key="1">
    <source>
        <dbReference type="Pfam" id="PF05050"/>
    </source>
</evidence>
<comment type="caution">
    <text evidence="2">The sequence shown here is derived from an EMBL/GenBank/DDBJ whole genome shotgun (WGS) entry which is preliminary data.</text>
</comment>
<dbReference type="Pfam" id="PF05050">
    <property type="entry name" value="Methyltransf_21"/>
    <property type="match status" value="1"/>
</dbReference>
<dbReference type="SUPFAM" id="SSF53335">
    <property type="entry name" value="S-adenosyl-L-methionine-dependent methyltransferases"/>
    <property type="match status" value="1"/>
</dbReference>
<dbReference type="PANTHER" id="PTHR34009:SF2">
    <property type="entry name" value="PROTEIN STAR"/>
    <property type="match status" value="1"/>
</dbReference>
<protein>
    <recommendedName>
        <fullName evidence="1">Methyltransferase FkbM domain-containing protein</fullName>
    </recommendedName>
</protein>
<dbReference type="GO" id="GO:0005737">
    <property type="term" value="C:cytoplasm"/>
    <property type="evidence" value="ECO:0007669"/>
    <property type="project" value="GOC"/>
</dbReference>
<evidence type="ECO:0000313" key="3">
    <source>
        <dbReference type="Proteomes" id="UP000376575"/>
    </source>
</evidence>
<dbReference type="EMBL" id="BJKP01000022">
    <property type="protein sequence ID" value="GEA27903.1"/>
    <property type="molecule type" value="Genomic_DNA"/>
</dbReference>
<name>A0A5J4FA65_MICAE</name>
<dbReference type="GO" id="GO:0005886">
    <property type="term" value="C:plasma membrane"/>
    <property type="evidence" value="ECO:0007669"/>
    <property type="project" value="TreeGrafter"/>
</dbReference>
<dbReference type="InterPro" id="IPR053202">
    <property type="entry name" value="EGF_Rcpt_Signaling_Reg"/>
</dbReference>
<feature type="domain" description="Methyltransferase FkbM" evidence="1">
    <location>
        <begin position="28"/>
        <end position="189"/>
    </location>
</feature>